<protein>
    <submittedName>
        <fullName evidence="3">Protein arginine N-methyltransferase 3</fullName>
    </submittedName>
</protein>
<dbReference type="FunFam" id="3.40.50.150:FF:000132">
    <property type="entry name" value="Protein arginine N-methyltransferase PRMT10"/>
    <property type="match status" value="1"/>
</dbReference>
<keyword evidence="1 2" id="KW-0949">S-adenosyl-L-methionine</keyword>
<dbReference type="InterPro" id="IPR029063">
    <property type="entry name" value="SAM-dependent_MTases_sf"/>
</dbReference>
<sequence length="335" mass="38010">MLLFDSSHCETSFSFARSYNFILKTSKSIIQRRALQRGLSSKVLKRKANKTTRDFRSFPLSNFPKKFPATAIDMAENSSTLVPAINGEAPESTDFANYFCTYAYIYHQKDMLEDHKRTGAYFNSVMQNQKQFQGKVVLDVGTGSGILAVFAAKAGAKKVYAVEATDMAKYARSVVESNGLSDVVTVIQGMVESIKIPEPVDIIISEWMGYFLLRESMLDSVLLSRDRFLAPGGAMYPSHARMYFCPIRTNAASQRREEYSGTMQGWRDFQADVQEFYDVDLSCLSKPFEKEQRDYYLDAAAWQDVHPSQVVGQPVCFKSYDLHKVQIQDIQVRHI</sequence>
<dbReference type="GO" id="GO:0042054">
    <property type="term" value="F:histone methyltransferase activity"/>
    <property type="evidence" value="ECO:0007669"/>
    <property type="project" value="TreeGrafter"/>
</dbReference>
<organism evidence="3">
    <name type="scientific">Tetraselmis sp. GSL018</name>
    <dbReference type="NCBI Taxonomy" id="582737"/>
    <lineage>
        <taxon>Eukaryota</taxon>
        <taxon>Viridiplantae</taxon>
        <taxon>Chlorophyta</taxon>
        <taxon>core chlorophytes</taxon>
        <taxon>Chlorodendrophyceae</taxon>
        <taxon>Chlorodendrales</taxon>
        <taxon>Chlorodendraceae</taxon>
        <taxon>Tetraselmis</taxon>
    </lineage>
</organism>
<dbReference type="InterPro" id="IPR025799">
    <property type="entry name" value="Arg_MeTrfase"/>
</dbReference>
<dbReference type="GO" id="GO:0005634">
    <property type="term" value="C:nucleus"/>
    <property type="evidence" value="ECO:0007669"/>
    <property type="project" value="TreeGrafter"/>
</dbReference>
<dbReference type="Gene3D" id="3.40.50.150">
    <property type="entry name" value="Vaccinia Virus protein VP39"/>
    <property type="match status" value="1"/>
</dbReference>
<accession>A0A061RJ15</accession>
<dbReference type="Gene3D" id="2.70.160.11">
    <property type="entry name" value="Hnrnp arginine n-methyltransferase1"/>
    <property type="match status" value="1"/>
</dbReference>
<evidence type="ECO:0000256" key="1">
    <source>
        <dbReference type="ARBA" id="ARBA00022691"/>
    </source>
</evidence>
<dbReference type="GO" id="GO:0016274">
    <property type="term" value="F:protein-arginine N-methyltransferase activity"/>
    <property type="evidence" value="ECO:0007669"/>
    <property type="project" value="InterPro"/>
</dbReference>
<proteinExistence type="predicted"/>
<dbReference type="CDD" id="cd02440">
    <property type="entry name" value="AdoMet_MTases"/>
    <property type="match status" value="1"/>
</dbReference>
<dbReference type="PROSITE" id="PS51678">
    <property type="entry name" value="SAM_MT_PRMT"/>
    <property type="match status" value="1"/>
</dbReference>
<keyword evidence="2 3" id="KW-0489">Methyltransferase</keyword>
<gene>
    <name evidence="3" type="primary">PRMT3</name>
    <name evidence="3" type="ORF">TSPGSL018_3989</name>
</gene>
<dbReference type="Pfam" id="PF06325">
    <property type="entry name" value="PrmA"/>
    <property type="match status" value="1"/>
</dbReference>
<evidence type="ECO:0000256" key="2">
    <source>
        <dbReference type="PROSITE-ProRule" id="PRU01015"/>
    </source>
</evidence>
<dbReference type="AlphaFoldDB" id="A0A061RJ15"/>
<dbReference type="PANTHER" id="PTHR11006">
    <property type="entry name" value="PROTEIN ARGININE N-METHYLTRANSFERASE"/>
    <property type="match status" value="1"/>
</dbReference>
<name>A0A061RJ15_9CHLO</name>
<dbReference type="EMBL" id="GBEZ01015678">
    <property type="protein sequence ID" value="JAC70506.1"/>
    <property type="molecule type" value="Transcribed_RNA"/>
</dbReference>
<dbReference type="SUPFAM" id="SSF53335">
    <property type="entry name" value="S-adenosyl-L-methionine-dependent methyltransferases"/>
    <property type="match status" value="1"/>
</dbReference>
<dbReference type="PANTHER" id="PTHR11006:SF68">
    <property type="entry name" value="PROTEIN ARGININE N-METHYLTRANSFERASE PRMT10"/>
    <property type="match status" value="1"/>
</dbReference>
<evidence type="ECO:0000313" key="3">
    <source>
        <dbReference type="EMBL" id="JAC70506.1"/>
    </source>
</evidence>
<reference evidence="3" key="1">
    <citation type="submission" date="2014-05" db="EMBL/GenBank/DDBJ databases">
        <title>The transcriptome of the halophilic microalga Tetraselmis sp. GSL018 isolated from the Great Salt Lake, Utah.</title>
        <authorList>
            <person name="Jinkerson R.E."/>
            <person name="D'Adamo S."/>
            <person name="Posewitz M.C."/>
        </authorList>
    </citation>
    <scope>NUCLEOTIDE SEQUENCE</scope>
    <source>
        <strain evidence="3">GSL018</strain>
    </source>
</reference>
<keyword evidence="2 3" id="KW-0808">Transferase</keyword>
<dbReference type="GO" id="GO:0032259">
    <property type="term" value="P:methylation"/>
    <property type="evidence" value="ECO:0007669"/>
    <property type="project" value="UniProtKB-KW"/>
</dbReference>